<evidence type="ECO:0000259" key="6">
    <source>
        <dbReference type="Pfam" id="PF06271"/>
    </source>
</evidence>
<feature type="transmembrane region" description="Helical" evidence="5">
    <location>
        <begin position="128"/>
        <end position="148"/>
    </location>
</feature>
<reference evidence="7 8" key="1">
    <citation type="submission" date="2021-01" db="EMBL/GenBank/DDBJ databases">
        <title>Whole genome shotgun sequence of Actinoplanes palleronii NBRC 14916.</title>
        <authorList>
            <person name="Komaki H."/>
            <person name="Tamura T."/>
        </authorList>
    </citation>
    <scope>NUCLEOTIDE SEQUENCE [LARGE SCALE GENOMIC DNA]</scope>
    <source>
        <strain evidence="7 8">NBRC 14916</strain>
    </source>
</reference>
<accession>A0ABQ4B2C5</accession>
<evidence type="ECO:0000256" key="1">
    <source>
        <dbReference type="ARBA" id="ARBA00004141"/>
    </source>
</evidence>
<dbReference type="Proteomes" id="UP000624709">
    <property type="component" value="Unassembled WGS sequence"/>
</dbReference>
<keyword evidence="4 5" id="KW-0472">Membrane</keyword>
<dbReference type="InterPro" id="IPR010432">
    <property type="entry name" value="RDD"/>
</dbReference>
<dbReference type="Pfam" id="PF06271">
    <property type="entry name" value="RDD"/>
    <property type="match status" value="1"/>
</dbReference>
<evidence type="ECO:0000256" key="2">
    <source>
        <dbReference type="ARBA" id="ARBA00022692"/>
    </source>
</evidence>
<feature type="domain" description="RDD" evidence="6">
    <location>
        <begin position="58"/>
        <end position="162"/>
    </location>
</feature>
<feature type="transmembrane region" description="Helical" evidence="5">
    <location>
        <begin position="64"/>
        <end position="83"/>
    </location>
</feature>
<evidence type="ECO:0000313" key="8">
    <source>
        <dbReference type="Proteomes" id="UP000624709"/>
    </source>
</evidence>
<proteinExistence type="predicted"/>
<evidence type="ECO:0000256" key="4">
    <source>
        <dbReference type="ARBA" id="ARBA00023136"/>
    </source>
</evidence>
<evidence type="ECO:0000256" key="5">
    <source>
        <dbReference type="SAM" id="Phobius"/>
    </source>
</evidence>
<sequence>MGTELPWRIPIVSAVLRNSDDQARREREATPGTYRVRSAVVAASANDTPAAPAHLEPAGGGQRLIALLIDWILCLLVASLYASPYQVQWPPVALLIVVNTVFIGLFAETPGMRLARIRCVGHPDGGRIGLLRGLYRALLLALLIPALIADDRGRGLHDRVAGSIVIGKPRG</sequence>
<name>A0ABQ4B2C5_9ACTN</name>
<organism evidence="7 8">
    <name type="scientific">Actinoplanes palleronii</name>
    <dbReference type="NCBI Taxonomy" id="113570"/>
    <lineage>
        <taxon>Bacteria</taxon>
        <taxon>Bacillati</taxon>
        <taxon>Actinomycetota</taxon>
        <taxon>Actinomycetes</taxon>
        <taxon>Micromonosporales</taxon>
        <taxon>Micromonosporaceae</taxon>
        <taxon>Actinoplanes</taxon>
    </lineage>
</organism>
<keyword evidence="2 5" id="KW-0812">Transmembrane</keyword>
<gene>
    <name evidence="7" type="ORF">Apa02nite_009300</name>
</gene>
<keyword evidence="3 5" id="KW-1133">Transmembrane helix</keyword>
<evidence type="ECO:0000256" key="3">
    <source>
        <dbReference type="ARBA" id="ARBA00022989"/>
    </source>
</evidence>
<comment type="caution">
    <text evidence="7">The sequence shown here is derived from an EMBL/GenBank/DDBJ whole genome shotgun (WGS) entry which is preliminary data.</text>
</comment>
<evidence type="ECO:0000313" key="7">
    <source>
        <dbReference type="EMBL" id="GIE64822.1"/>
    </source>
</evidence>
<protein>
    <recommendedName>
        <fullName evidence="6">RDD domain-containing protein</fullName>
    </recommendedName>
</protein>
<feature type="transmembrane region" description="Helical" evidence="5">
    <location>
        <begin position="89"/>
        <end position="107"/>
    </location>
</feature>
<dbReference type="EMBL" id="BOMS01000014">
    <property type="protein sequence ID" value="GIE64822.1"/>
    <property type="molecule type" value="Genomic_DNA"/>
</dbReference>
<keyword evidence="8" id="KW-1185">Reference proteome</keyword>
<comment type="subcellular location">
    <subcellularLocation>
        <location evidence="1">Membrane</location>
        <topology evidence="1">Multi-pass membrane protein</topology>
    </subcellularLocation>
</comment>